<comment type="subcellular location">
    <subcellularLocation>
        <location evidence="2">Cell membrane</location>
        <topology evidence="2">Multi-pass membrane protein</topology>
    </subcellularLocation>
</comment>
<keyword evidence="8" id="KW-0479">Metal-binding</keyword>
<dbReference type="InterPro" id="IPR006471">
    <property type="entry name" value="Formate_DH_gsu"/>
</dbReference>
<keyword evidence="16" id="KW-1185">Reference proteome</keyword>
<dbReference type="InterPro" id="IPR016174">
    <property type="entry name" value="Di-haem_cyt_TM"/>
</dbReference>
<dbReference type="PANTHER" id="PTHR30074">
    <property type="entry name" value="FORMATE DEHYDROGENASE, NITRATE-INDUCIBLE, CYTOCHROME B556 FDN SUBUNIT"/>
    <property type="match status" value="1"/>
</dbReference>
<evidence type="ECO:0000256" key="10">
    <source>
        <dbReference type="ARBA" id="ARBA00022989"/>
    </source>
</evidence>
<dbReference type="Pfam" id="PF01292">
    <property type="entry name" value="Ni_hydr_CYTB"/>
    <property type="match status" value="1"/>
</dbReference>
<feature type="transmembrane region" description="Helical" evidence="13">
    <location>
        <begin position="7"/>
        <end position="29"/>
    </location>
</feature>
<dbReference type="RefSeq" id="WP_093160165.1">
    <property type="nucleotide sequence ID" value="NZ_FNEK01000045.1"/>
</dbReference>
<evidence type="ECO:0000256" key="1">
    <source>
        <dbReference type="ARBA" id="ARBA00001971"/>
    </source>
</evidence>
<evidence type="ECO:0000256" key="3">
    <source>
        <dbReference type="ARBA" id="ARBA00010747"/>
    </source>
</evidence>
<dbReference type="GO" id="GO:0046872">
    <property type="term" value="F:metal ion binding"/>
    <property type="evidence" value="ECO:0007669"/>
    <property type="project" value="UniProtKB-KW"/>
</dbReference>
<organism evidence="15 16">
    <name type="scientific">Aliiruegeria lutimaris</name>
    <dbReference type="NCBI Taxonomy" id="571298"/>
    <lineage>
        <taxon>Bacteria</taxon>
        <taxon>Pseudomonadati</taxon>
        <taxon>Pseudomonadota</taxon>
        <taxon>Alphaproteobacteria</taxon>
        <taxon>Rhodobacterales</taxon>
        <taxon>Roseobacteraceae</taxon>
        <taxon>Aliiruegeria</taxon>
    </lineage>
</organism>
<name>A0A1G9D0V8_9RHOB</name>
<dbReference type="AlphaFoldDB" id="A0A1G9D0V8"/>
<evidence type="ECO:0000256" key="2">
    <source>
        <dbReference type="ARBA" id="ARBA00004651"/>
    </source>
</evidence>
<dbReference type="GO" id="GO:0015944">
    <property type="term" value="P:formate oxidation"/>
    <property type="evidence" value="ECO:0007669"/>
    <property type="project" value="TreeGrafter"/>
</dbReference>
<keyword evidence="7 13" id="KW-0812">Transmembrane</keyword>
<accession>A0A1G9D0V8</accession>
<dbReference type="NCBIfam" id="TIGR01583">
    <property type="entry name" value="formate-DH-gamm"/>
    <property type="match status" value="1"/>
</dbReference>
<feature type="transmembrane region" description="Helical" evidence="13">
    <location>
        <begin position="231"/>
        <end position="251"/>
    </location>
</feature>
<evidence type="ECO:0000256" key="11">
    <source>
        <dbReference type="ARBA" id="ARBA00023004"/>
    </source>
</evidence>
<dbReference type="STRING" id="571298.SAMN04488026_104519"/>
<dbReference type="GO" id="GO:0022904">
    <property type="term" value="P:respiratory electron transport chain"/>
    <property type="evidence" value="ECO:0007669"/>
    <property type="project" value="InterPro"/>
</dbReference>
<comment type="similarity">
    <text evidence="3">Belongs to the formate dehydrogenase gamma subunit family.</text>
</comment>
<feature type="transmembrane region" description="Helical" evidence="13">
    <location>
        <begin position="140"/>
        <end position="162"/>
    </location>
</feature>
<dbReference type="GO" id="GO:0005886">
    <property type="term" value="C:plasma membrane"/>
    <property type="evidence" value="ECO:0007669"/>
    <property type="project" value="UniProtKB-SubCell"/>
</dbReference>
<feature type="transmembrane region" description="Helical" evidence="13">
    <location>
        <begin position="182"/>
        <end position="204"/>
    </location>
</feature>
<keyword evidence="12 13" id="KW-0472">Membrane</keyword>
<keyword evidence="9" id="KW-0249">Electron transport</keyword>
<feature type="domain" description="Cytochrome b561 bacterial/Ni-hydrogenase" evidence="14">
    <location>
        <begin position="176"/>
        <end position="382"/>
    </location>
</feature>
<dbReference type="OrthoDB" id="9790598at2"/>
<dbReference type="EMBL" id="FNEK01000045">
    <property type="protein sequence ID" value="SDK57324.1"/>
    <property type="molecule type" value="Genomic_DNA"/>
</dbReference>
<keyword evidence="5" id="KW-1003">Cell membrane</keyword>
<evidence type="ECO:0000256" key="5">
    <source>
        <dbReference type="ARBA" id="ARBA00022475"/>
    </source>
</evidence>
<evidence type="ECO:0000313" key="15">
    <source>
        <dbReference type="EMBL" id="SDK57324.1"/>
    </source>
</evidence>
<keyword evidence="11" id="KW-0408">Iron</keyword>
<reference evidence="15 16" key="1">
    <citation type="submission" date="2016-10" db="EMBL/GenBank/DDBJ databases">
        <authorList>
            <person name="de Groot N.N."/>
        </authorList>
    </citation>
    <scope>NUCLEOTIDE SEQUENCE [LARGE SCALE GENOMIC DNA]</scope>
    <source>
        <strain evidence="15 16">DSM 25294</strain>
    </source>
</reference>
<evidence type="ECO:0000259" key="14">
    <source>
        <dbReference type="Pfam" id="PF01292"/>
    </source>
</evidence>
<dbReference type="Gene3D" id="1.20.950.20">
    <property type="entry name" value="Transmembrane di-heme cytochromes, Chain C"/>
    <property type="match status" value="1"/>
</dbReference>
<dbReference type="GO" id="GO:0036397">
    <property type="term" value="F:formate dehydrogenase (quinone) activity"/>
    <property type="evidence" value="ECO:0007669"/>
    <property type="project" value="TreeGrafter"/>
</dbReference>
<evidence type="ECO:0000256" key="4">
    <source>
        <dbReference type="ARBA" id="ARBA00022448"/>
    </source>
</evidence>
<dbReference type="Proteomes" id="UP000199382">
    <property type="component" value="Unassembled WGS sequence"/>
</dbReference>
<dbReference type="InterPro" id="IPR051817">
    <property type="entry name" value="FDH_cytochrome_b556_subunit"/>
</dbReference>
<gene>
    <name evidence="15" type="ORF">SAMN04488026_104519</name>
</gene>
<dbReference type="GO" id="GO:0009055">
    <property type="term" value="F:electron transfer activity"/>
    <property type="evidence" value="ECO:0007669"/>
    <property type="project" value="InterPro"/>
</dbReference>
<dbReference type="GO" id="GO:0009061">
    <property type="term" value="P:anaerobic respiration"/>
    <property type="evidence" value="ECO:0007669"/>
    <property type="project" value="TreeGrafter"/>
</dbReference>
<proteinExistence type="inferred from homology"/>
<feature type="transmembrane region" description="Helical" evidence="13">
    <location>
        <begin position="345"/>
        <end position="367"/>
    </location>
</feature>
<protein>
    <submittedName>
        <fullName evidence="15">Formate dehydrogenase gamma subunit</fullName>
    </submittedName>
</protein>
<keyword evidence="10 13" id="KW-1133">Transmembrane helix</keyword>
<dbReference type="GO" id="GO:0009326">
    <property type="term" value="C:formate dehydrogenase complex"/>
    <property type="evidence" value="ECO:0007669"/>
    <property type="project" value="InterPro"/>
</dbReference>
<feature type="transmembrane region" description="Helical" evidence="13">
    <location>
        <begin position="284"/>
        <end position="305"/>
    </location>
</feature>
<dbReference type="GO" id="GO:0008863">
    <property type="term" value="F:formate dehydrogenase (NAD+) activity"/>
    <property type="evidence" value="ECO:0007669"/>
    <property type="project" value="InterPro"/>
</dbReference>
<evidence type="ECO:0000256" key="13">
    <source>
        <dbReference type="SAM" id="Phobius"/>
    </source>
</evidence>
<evidence type="ECO:0000256" key="8">
    <source>
        <dbReference type="ARBA" id="ARBA00022723"/>
    </source>
</evidence>
<sequence>MSERKSGFGGFVLVFAIIVIAAFVLSLFAPNSDQTDPATLQAAREATGGAQTREDIMARQRGEQVDLDFRRQALGDPSQAADITGQLGTLGGVSDAEMFRALRYGTADVTASASTPGADVLIQDGGMHWLILRDYRLAKYGGWLLLGMIGLLAVVLLLFGRVPIAGERTGRTILRFGHFDRWMHWTTAGSFVLLGLTGLVSMYGRPFLIPIMGKEAHATLALWSKLIHNNVSWAFMLGVTLIFFKWVRYNIPNWNDVKWLMVFGGLFDHSIHPPAGKFNAGQKLIFWSVIALSIAIVASGLSLLMPFNAPVFTPVFAWINDTGLLGTLGLSNLPTPLAPQQEMQYTQLFHASVAFGFMAMIIGHIYIGTVGMEGAFDAMGTGYVEEQWAREHHSIWLDEVKAKEAASQAPAE</sequence>
<keyword evidence="6" id="KW-0349">Heme</keyword>
<keyword evidence="4" id="KW-0813">Transport</keyword>
<dbReference type="PANTHER" id="PTHR30074:SF6">
    <property type="entry name" value="FORMATE DEHYDROGENASE GAMMA SUBUNIT"/>
    <property type="match status" value="1"/>
</dbReference>
<evidence type="ECO:0000256" key="12">
    <source>
        <dbReference type="ARBA" id="ARBA00023136"/>
    </source>
</evidence>
<evidence type="ECO:0000256" key="7">
    <source>
        <dbReference type="ARBA" id="ARBA00022692"/>
    </source>
</evidence>
<dbReference type="InterPro" id="IPR011577">
    <property type="entry name" value="Cyt_b561_bac/Ni-Hgenase"/>
</dbReference>
<dbReference type="SUPFAM" id="SSF81342">
    <property type="entry name" value="Transmembrane di-heme cytochromes"/>
    <property type="match status" value="1"/>
</dbReference>
<evidence type="ECO:0000313" key="16">
    <source>
        <dbReference type="Proteomes" id="UP000199382"/>
    </source>
</evidence>
<evidence type="ECO:0000256" key="9">
    <source>
        <dbReference type="ARBA" id="ARBA00022982"/>
    </source>
</evidence>
<evidence type="ECO:0000256" key="6">
    <source>
        <dbReference type="ARBA" id="ARBA00022617"/>
    </source>
</evidence>
<comment type="cofactor">
    <cofactor evidence="1">
        <name>heme</name>
        <dbReference type="ChEBI" id="CHEBI:30413"/>
    </cofactor>
</comment>